<dbReference type="PROSITE" id="PS00375">
    <property type="entry name" value="UDPGT"/>
    <property type="match status" value="1"/>
</dbReference>
<dbReference type="CDD" id="cd03784">
    <property type="entry name" value="GT1_Gtf-like"/>
    <property type="match status" value="1"/>
</dbReference>
<organism evidence="7 8">
    <name type="scientific">Parasponia andersonii</name>
    <name type="common">Sponia andersonii</name>
    <dbReference type="NCBI Taxonomy" id="3476"/>
    <lineage>
        <taxon>Eukaryota</taxon>
        <taxon>Viridiplantae</taxon>
        <taxon>Streptophyta</taxon>
        <taxon>Embryophyta</taxon>
        <taxon>Tracheophyta</taxon>
        <taxon>Spermatophyta</taxon>
        <taxon>Magnoliopsida</taxon>
        <taxon>eudicotyledons</taxon>
        <taxon>Gunneridae</taxon>
        <taxon>Pentapetalae</taxon>
        <taxon>rosids</taxon>
        <taxon>fabids</taxon>
        <taxon>Rosales</taxon>
        <taxon>Cannabaceae</taxon>
        <taxon>Parasponia</taxon>
    </lineage>
</organism>
<dbReference type="InterPro" id="IPR058980">
    <property type="entry name" value="Glyco_transf_N"/>
</dbReference>
<evidence type="ECO:0000259" key="6">
    <source>
        <dbReference type="Pfam" id="PF26168"/>
    </source>
</evidence>
<comment type="similarity">
    <text evidence="1 3">Belongs to the UDP-glycosyltransferase family.</text>
</comment>
<keyword evidence="8" id="KW-1185">Reference proteome</keyword>
<dbReference type="InterPro" id="IPR035595">
    <property type="entry name" value="UDP_glycos_trans_CS"/>
</dbReference>
<gene>
    <name evidence="7" type="ORF">PanWU01x14_199270</name>
</gene>
<dbReference type="GO" id="GO:0008194">
    <property type="term" value="F:UDP-glycosyltransferase activity"/>
    <property type="evidence" value="ECO:0007669"/>
    <property type="project" value="InterPro"/>
</dbReference>
<dbReference type="Gene3D" id="3.40.50.2000">
    <property type="entry name" value="Glycogen Phosphorylase B"/>
    <property type="match status" value="2"/>
</dbReference>
<evidence type="ECO:0000313" key="7">
    <source>
        <dbReference type="EMBL" id="PON53930.1"/>
    </source>
</evidence>
<keyword evidence="3" id="KW-0328">Glycosyltransferase</keyword>
<dbReference type="EMBL" id="JXTB01000201">
    <property type="protein sequence ID" value="PON53930.1"/>
    <property type="molecule type" value="Genomic_DNA"/>
</dbReference>
<dbReference type="InterPro" id="IPR002213">
    <property type="entry name" value="UDP_glucos_trans"/>
</dbReference>
<sequence length="449" mass="50227">MVPYPAQSHMNLLLQFSHVVSSYDIPVHYVGSALDNSQVKSRSSNPLHDLTKIHFHDFPISLSPDTSPPNTTTSSKTNCNSEHQVRRTEVSTHLHGPVTALLRSLSPTARRLVVVYDSLMASVVQDVVSLPNAEAYSFHSISVFAGLAFRREALEPRDNNIIPINDLPSVESCFPSAVVRNFIASQVRLSHFKAGELHNTCRAIEGSFIDQILSERKMWAVGPLHLMTIYKELIKDQDKWLLEWLDQQEPNSVLYISFGTIFTFSDEDIKEIALGLDQSGVKFIWVLRDADKVNSLSNEEARRPHLPDGFEKRMRGMGLVVREWVPQVKILAHTSIGGFMSHCGWNSCMESISMGVPIAACPMQSDQPMNALLITEVLKVGVSVREWRQRDELVTSSMISEAVRKLMASDEGEGMRKTAAEMGEKVKRSVAEGGGCRLEWDSFIAHITR</sequence>
<dbReference type="GO" id="GO:1901137">
    <property type="term" value="P:carbohydrate derivative biosynthetic process"/>
    <property type="evidence" value="ECO:0007669"/>
    <property type="project" value="UniProtKB-ARBA"/>
</dbReference>
<evidence type="ECO:0000256" key="3">
    <source>
        <dbReference type="RuleBase" id="RU003718"/>
    </source>
</evidence>
<dbReference type="Proteomes" id="UP000237105">
    <property type="component" value="Unassembled WGS sequence"/>
</dbReference>
<feature type="region of interest" description="Disordered" evidence="5">
    <location>
        <begin position="61"/>
        <end position="83"/>
    </location>
</feature>
<comment type="caution">
    <text evidence="7">The sequence shown here is derived from an EMBL/GenBank/DDBJ whole genome shotgun (WGS) entry which is preliminary data.</text>
</comment>
<dbReference type="OrthoDB" id="5835829at2759"/>
<dbReference type="FunFam" id="3.40.50.2000:FF:000060">
    <property type="entry name" value="Glycosyltransferase"/>
    <property type="match status" value="1"/>
</dbReference>
<accession>A0A2P5BYR5</accession>
<evidence type="ECO:0000256" key="1">
    <source>
        <dbReference type="ARBA" id="ARBA00009995"/>
    </source>
</evidence>
<evidence type="ECO:0000256" key="2">
    <source>
        <dbReference type="ARBA" id="ARBA00022679"/>
    </source>
</evidence>
<evidence type="ECO:0000313" key="8">
    <source>
        <dbReference type="Proteomes" id="UP000237105"/>
    </source>
</evidence>
<reference evidence="8" key="1">
    <citation type="submission" date="2016-06" db="EMBL/GenBank/DDBJ databases">
        <title>Parallel loss of symbiosis genes in relatives of nitrogen-fixing non-legume Parasponia.</title>
        <authorList>
            <person name="Van Velzen R."/>
            <person name="Holmer R."/>
            <person name="Bu F."/>
            <person name="Rutten L."/>
            <person name="Van Zeijl A."/>
            <person name="Liu W."/>
            <person name="Santuari L."/>
            <person name="Cao Q."/>
            <person name="Sharma T."/>
            <person name="Shen D."/>
            <person name="Roswanjaya Y."/>
            <person name="Wardhani T."/>
            <person name="Kalhor M.S."/>
            <person name="Jansen J."/>
            <person name="Van den Hoogen J."/>
            <person name="Gungor B."/>
            <person name="Hartog M."/>
            <person name="Hontelez J."/>
            <person name="Verver J."/>
            <person name="Yang W.-C."/>
            <person name="Schijlen E."/>
            <person name="Repin R."/>
            <person name="Schilthuizen M."/>
            <person name="Schranz E."/>
            <person name="Heidstra R."/>
            <person name="Miyata K."/>
            <person name="Fedorova E."/>
            <person name="Kohlen W."/>
            <person name="Bisseling T."/>
            <person name="Smit S."/>
            <person name="Geurts R."/>
        </authorList>
    </citation>
    <scope>NUCLEOTIDE SEQUENCE [LARGE SCALE GENOMIC DNA]</scope>
    <source>
        <strain evidence="8">cv. WU1-14</strain>
    </source>
</reference>
<evidence type="ECO:0000256" key="5">
    <source>
        <dbReference type="SAM" id="MobiDB-lite"/>
    </source>
</evidence>
<feature type="domain" description="Glycosyltransferase N-terminal" evidence="6">
    <location>
        <begin position="1"/>
        <end position="225"/>
    </location>
</feature>
<dbReference type="Pfam" id="PF00201">
    <property type="entry name" value="UDPGT"/>
    <property type="match status" value="1"/>
</dbReference>
<dbReference type="Pfam" id="PF26168">
    <property type="entry name" value="Glyco_transf_N"/>
    <property type="match status" value="1"/>
</dbReference>
<feature type="compositionally biased region" description="Low complexity" evidence="5">
    <location>
        <begin position="63"/>
        <end position="81"/>
    </location>
</feature>
<dbReference type="AlphaFoldDB" id="A0A2P5BYR5"/>
<evidence type="ECO:0000256" key="4">
    <source>
        <dbReference type="RuleBase" id="RU362057"/>
    </source>
</evidence>
<dbReference type="PANTHER" id="PTHR48044:SF22">
    <property type="entry name" value="GLYCOSYLTRANSFERASE"/>
    <property type="match status" value="1"/>
</dbReference>
<name>A0A2P5BYR5_PARAD</name>
<dbReference type="PANTHER" id="PTHR48044">
    <property type="entry name" value="GLYCOSYLTRANSFERASE"/>
    <property type="match status" value="1"/>
</dbReference>
<dbReference type="SUPFAM" id="SSF53756">
    <property type="entry name" value="UDP-Glycosyltransferase/glycogen phosphorylase"/>
    <property type="match status" value="1"/>
</dbReference>
<protein>
    <recommendedName>
        <fullName evidence="4">Glycosyltransferase</fullName>
        <ecNumber evidence="4">2.4.1.-</ecNumber>
    </recommendedName>
</protein>
<keyword evidence="2 3" id="KW-0808">Transferase</keyword>
<dbReference type="EC" id="2.4.1.-" evidence="4"/>
<proteinExistence type="inferred from homology"/>